<dbReference type="GO" id="GO:0005886">
    <property type="term" value="C:plasma membrane"/>
    <property type="evidence" value="ECO:0007669"/>
    <property type="project" value="UniProtKB-SubCell"/>
</dbReference>
<sequence>MDYEELILVFLIQAEDNVPETAALSPEKDDEEAKKISTKHVAILVGVALTCITQGAATKGWTAVLPRMQDDTHSFVDTDDDVAWLVSMTSIVGIFASLATGPLVEWAGPRRVLTIALGVSTALWLVLAFPPHKSVLFIARAVLVASVYSISTISLPLLAELSPKHVRGSISTLSEFAGSIGVLYGYLMAFLFPWQIATALCALTSAVMLLPMCFVPESPYWLVRRGRTEAAKASLQRLLGPTAEVNQQLEAITSMPAATQTSLMQQFTQLGKGRNAQPVLLVLAFFVLRELGGRSCIMMYTVYIFRNAGVEVDAFTCTVLVGAVRVVCTCVAVSVLDRVGRRPLLVAAAVLAAVAQAVCGLFLYLQVPGASWVPLVAVLVYMAAYGTGLGPIPWVYVGELVPSPVRTLGASFITACDALVVFGINLGFLKIISHIGLGVTFLSFAGLNFVIVIIVWLWVPESRGVSLQTLQGAFSTKNKV</sequence>
<comment type="subcellular location">
    <subcellularLocation>
        <location evidence="1">Cell membrane</location>
        <topology evidence="1">Multi-pass membrane protein</topology>
    </subcellularLocation>
</comment>
<dbReference type="EMBL" id="JACEEZ010009908">
    <property type="protein sequence ID" value="KAG0722186.1"/>
    <property type="molecule type" value="Genomic_DNA"/>
</dbReference>
<dbReference type="GO" id="GO:0022857">
    <property type="term" value="F:transmembrane transporter activity"/>
    <property type="evidence" value="ECO:0007669"/>
    <property type="project" value="InterPro"/>
</dbReference>
<feature type="transmembrane region" description="Helical" evidence="8">
    <location>
        <begin position="196"/>
        <end position="215"/>
    </location>
</feature>
<dbReference type="Proteomes" id="UP000770661">
    <property type="component" value="Unassembled WGS sequence"/>
</dbReference>
<evidence type="ECO:0000256" key="3">
    <source>
        <dbReference type="ARBA" id="ARBA00022475"/>
    </source>
</evidence>
<evidence type="ECO:0000256" key="7">
    <source>
        <dbReference type="ARBA" id="ARBA00023136"/>
    </source>
</evidence>
<feature type="transmembrane region" description="Helical" evidence="8">
    <location>
        <begin position="408"/>
        <end position="429"/>
    </location>
</feature>
<feature type="transmembrane region" description="Helical" evidence="8">
    <location>
        <begin position="343"/>
        <end position="365"/>
    </location>
</feature>
<dbReference type="Pfam" id="PF00083">
    <property type="entry name" value="Sugar_tr"/>
    <property type="match status" value="1"/>
</dbReference>
<dbReference type="InterPro" id="IPR036259">
    <property type="entry name" value="MFS_trans_sf"/>
</dbReference>
<feature type="transmembrane region" description="Helical" evidence="8">
    <location>
        <begin position="279"/>
        <end position="300"/>
    </location>
</feature>
<name>A0A8J4YFB9_CHIOP</name>
<evidence type="ECO:0000256" key="5">
    <source>
        <dbReference type="ARBA" id="ARBA00022692"/>
    </source>
</evidence>
<keyword evidence="7 8" id="KW-0472">Membrane</keyword>
<feature type="domain" description="Major facilitator superfamily (MFS) profile" evidence="9">
    <location>
        <begin position="39"/>
        <end position="463"/>
    </location>
</feature>
<organism evidence="10 11">
    <name type="scientific">Chionoecetes opilio</name>
    <name type="common">Atlantic snow crab</name>
    <name type="synonym">Cancer opilio</name>
    <dbReference type="NCBI Taxonomy" id="41210"/>
    <lineage>
        <taxon>Eukaryota</taxon>
        <taxon>Metazoa</taxon>
        <taxon>Ecdysozoa</taxon>
        <taxon>Arthropoda</taxon>
        <taxon>Crustacea</taxon>
        <taxon>Multicrustacea</taxon>
        <taxon>Malacostraca</taxon>
        <taxon>Eumalacostraca</taxon>
        <taxon>Eucarida</taxon>
        <taxon>Decapoda</taxon>
        <taxon>Pleocyemata</taxon>
        <taxon>Brachyura</taxon>
        <taxon>Eubrachyura</taxon>
        <taxon>Majoidea</taxon>
        <taxon>Majidae</taxon>
        <taxon>Chionoecetes</taxon>
    </lineage>
</organism>
<dbReference type="PANTHER" id="PTHR48021">
    <property type="match status" value="1"/>
</dbReference>
<dbReference type="InterPro" id="IPR050549">
    <property type="entry name" value="MFS_Trehalose_Transporter"/>
</dbReference>
<evidence type="ECO:0000256" key="1">
    <source>
        <dbReference type="ARBA" id="ARBA00004651"/>
    </source>
</evidence>
<protein>
    <submittedName>
        <fullName evidence="10">Facilitated trehalose transporter Tret1</fullName>
    </submittedName>
</protein>
<dbReference type="InterPro" id="IPR020846">
    <property type="entry name" value="MFS_dom"/>
</dbReference>
<evidence type="ECO:0000256" key="6">
    <source>
        <dbReference type="ARBA" id="ARBA00022989"/>
    </source>
</evidence>
<dbReference type="PANTHER" id="PTHR48021:SF1">
    <property type="entry name" value="GH07001P-RELATED"/>
    <property type="match status" value="1"/>
</dbReference>
<feature type="transmembrane region" description="Helical" evidence="8">
    <location>
        <begin position="82"/>
        <end position="100"/>
    </location>
</feature>
<dbReference type="SUPFAM" id="SSF103473">
    <property type="entry name" value="MFS general substrate transporter"/>
    <property type="match status" value="1"/>
</dbReference>
<keyword evidence="5 8" id="KW-0812">Transmembrane</keyword>
<evidence type="ECO:0000256" key="4">
    <source>
        <dbReference type="ARBA" id="ARBA00022597"/>
    </source>
</evidence>
<dbReference type="PROSITE" id="PS50850">
    <property type="entry name" value="MFS"/>
    <property type="match status" value="1"/>
</dbReference>
<evidence type="ECO:0000256" key="8">
    <source>
        <dbReference type="SAM" id="Phobius"/>
    </source>
</evidence>
<dbReference type="AlphaFoldDB" id="A0A8J4YFB9"/>
<keyword evidence="2" id="KW-0813">Transport</keyword>
<comment type="caution">
    <text evidence="10">The sequence shown here is derived from an EMBL/GenBank/DDBJ whole genome shotgun (WGS) entry which is preliminary data.</text>
</comment>
<dbReference type="Gene3D" id="1.20.1250.20">
    <property type="entry name" value="MFS general substrate transporter like domains"/>
    <property type="match status" value="1"/>
</dbReference>
<proteinExistence type="predicted"/>
<feature type="transmembrane region" description="Helical" evidence="8">
    <location>
        <begin position="435"/>
        <end position="459"/>
    </location>
</feature>
<evidence type="ECO:0000313" key="10">
    <source>
        <dbReference type="EMBL" id="KAG0722186.1"/>
    </source>
</evidence>
<feature type="transmembrane region" description="Helical" evidence="8">
    <location>
        <begin position="170"/>
        <end position="190"/>
    </location>
</feature>
<feature type="transmembrane region" description="Helical" evidence="8">
    <location>
        <begin position="312"/>
        <end position="336"/>
    </location>
</feature>
<dbReference type="FunFam" id="1.20.1250.20:FF:000218">
    <property type="entry name" value="facilitated trehalose transporter Tret1"/>
    <property type="match status" value="1"/>
</dbReference>
<feature type="transmembrane region" description="Helical" evidence="8">
    <location>
        <begin position="112"/>
        <end position="129"/>
    </location>
</feature>
<feature type="transmembrane region" description="Helical" evidence="8">
    <location>
        <begin position="371"/>
        <end position="396"/>
    </location>
</feature>
<evidence type="ECO:0000259" key="9">
    <source>
        <dbReference type="PROSITE" id="PS50850"/>
    </source>
</evidence>
<feature type="transmembrane region" description="Helical" evidence="8">
    <location>
        <begin position="135"/>
        <end position="158"/>
    </location>
</feature>
<keyword evidence="3" id="KW-1003">Cell membrane</keyword>
<keyword evidence="11" id="KW-1185">Reference proteome</keyword>
<evidence type="ECO:0000256" key="2">
    <source>
        <dbReference type="ARBA" id="ARBA00022448"/>
    </source>
</evidence>
<dbReference type="InterPro" id="IPR005828">
    <property type="entry name" value="MFS_sugar_transport-like"/>
</dbReference>
<accession>A0A8J4YFB9</accession>
<keyword evidence="4" id="KW-0762">Sugar transport</keyword>
<reference evidence="10" key="1">
    <citation type="submission" date="2020-07" db="EMBL/GenBank/DDBJ databases">
        <title>The High-quality genome of the commercially important snow crab, Chionoecetes opilio.</title>
        <authorList>
            <person name="Jeong J.-H."/>
            <person name="Ryu S."/>
        </authorList>
    </citation>
    <scope>NUCLEOTIDE SEQUENCE</scope>
    <source>
        <strain evidence="10">MADBK_172401_WGS</strain>
        <tissue evidence="10">Digestive gland</tissue>
    </source>
</reference>
<gene>
    <name evidence="10" type="primary">Tret1_18</name>
    <name evidence="10" type="ORF">GWK47_044983</name>
</gene>
<keyword evidence="6 8" id="KW-1133">Transmembrane helix</keyword>
<dbReference type="OrthoDB" id="6346412at2759"/>
<feature type="transmembrane region" description="Helical" evidence="8">
    <location>
        <begin position="41"/>
        <end position="62"/>
    </location>
</feature>
<evidence type="ECO:0000313" key="11">
    <source>
        <dbReference type="Proteomes" id="UP000770661"/>
    </source>
</evidence>